<organism evidence="5 6">
    <name type="scientific">Candidatus Gottesmanbacteria bacterium GW2011_GWA1_43_11</name>
    <dbReference type="NCBI Taxonomy" id="1618436"/>
    <lineage>
        <taxon>Bacteria</taxon>
        <taxon>Candidatus Gottesmaniibacteriota</taxon>
    </lineage>
</organism>
<proteinExistence type="predicted"/>
<evidence type="ECO:0000259" key="4">
    <source>
        <dbReference type="PROSITE" id="PS50110"/>
    </source>
</evidence>
<feature type="domain" description="Response regulatory" evidence="4">
    <location>
        <begin position="3"/>
        <end position="120"/>
    </location>
</feature>
<dbReference type="EMBL" id="LCFB01000022">
    <property type="protein sequence ID" value="KKS84306.1"/>
    <property type="molecule type" value="Genomic_DNA"/>
</dbReference>
<dbReference type="SMART" id="SM00448">
    <property type="entry name" value="REC"/>
    <property type="match status" value="1"/>
</dbReference>
<dbReference type="CDD" id="cd17574">
    <property type="entry name" value="REC_OmpR"/>
    <property type="match status" value="1"/>
</dbReference>
<reference evidence="5 6" key="1">
    <citation type="journal article" date="2015" name="Nature">
        <title>rRNA introns, odd ribosomes, and small enigmatic genomes across a large radiation of phyla.</title>
        <authorList>
            <person name="Brown C.T."/>
            <person name="Hug L.A."/>
            <person name="Thomas B.C."/>
            <person name="Sharon I."/>
            <person name="Castelle C.J."/>
            <person name="Singh A."/>
            <person name="Wilkins M.J."/>
            <person name="Williams K.H."/>
            <person name="Banfield J.F."/>
        </authorList>
    </citation>
    <scope>NUCLEOTIDE SEQUENCE [LARGE SCALE GENOMIC DNA]</scope>
</reference>
<evidence type="ECO:0000313" key="6">
    <source>
        <dbReference type="Proteomes" id="UP000034543"/>
    </source>
</evidence>
<evidence type="ECO:0000256" key="2">
    <source>
        <dbReference type="ARBA" id="ARBA00023012"/>
    </source>
</evidence>
<keyword evidence="2" id="KW-0902">Two-component regulatory system</keyword>
<dbReference type="GO" id="GO:0000160">
    <property type="term" value="P:phosphorelay signal transduction system"/>
    <property type="evidence" value="ECO:0007669"/>
    <property type="project" value="UniProtKB-KW"/>
</dbReference>
<dbReference type="PANTHER" id="PTHR44591">
    <property type="entry name" value="STRESS RESPONSE REGULATOR PROTEIN 1"/>
    <property type="match status" value="1"/>
</dbReference>
<dbReference type="InterPro" id="IPR050595">
    <property type="entry name" value="Bact_response_regulator"/>
</dbReference>
<feature type="modified residue" description="4-aspartylphosphate" evidence="3">
    <location>
        <position position="52"/>
    </location>
</feature>
<sequence>MAKILFIEDDPLLVKIYSTRLSVDGYEVISAENGEDGLQIAETQAPDLIVLDIMMPRLDGFSVLEKLRQSEKTRNTPILVYSNLGQEDEIVRAKKMGATDFVIKANLSPTEMINKIKEHLPK</sequence>
<dbReference type="PROSITE" id="PS50110">
    <property type="entry name" value="RESPONSE_REGULATORY"/>
    <property type="match status" value="1"/>
</dbReference>
<dbReference type="PANTHER" id="PTHR44591:SF14">
    <property type="entry name" value="PROTEIN PILG"/>
    <property type="match status" value="1"/>
</dbReference>
<dbReference type="AlphaFoldDB" id="A0A0G1EMP3"/>
<dbReference type="Proteomes" id="UP000034543">
    <property type="component" value="Unassembled WGS sequence"/>
</dbReference>
<accession>A0A0G1EMP3</accession>
<comment type="caution">
    <text evidence="5">The sequence shown here is derived from an EMBL/GenBank/DDBJ whole genome shotgun (WGS) entry which is preliminary data.</text>
</comment>
<gene>
    <name evidence="5" type="ORF">UV59_C0022G0016</name>
</gene>
<keyword evidence="1 3" id="KW-0597">Phosphoprotein</keyword>
<dbReference type="SUPFAM" id="SSF52172">
    <property type="entry name" value="CheY-like"/>
    <property type="match status" value="1"/>
</dbReference>
<dbReference type="InterPro" id="IPR001789">
    <property type="entry name" value="Sig_transdc_resp-reg_receiver"/>
</dbReference>
<dbReference type="STRING" id="1618436.UV59_C0022G0016"/>
<evidence type="ECO:0000313" key="5">
    <source>
        <dbReference type="EMBL" id="KKS84306.1"/>
    </source>
</evidence>
<protein>
    <submittedName>
        <fullName evidence="5">Two component transcriptional regulator, winged helix family</fullName>
    </submittedName>
</protein>
<evidence type="ECO:0000256" key="1">
    <source>
        <dbReference type="ARBA" id="ARBA00022553"/>
    </source>
</evidence>
<dbReference type="Pfam" id="PF00072">
    <property type="entry name" value="Response_reg"/>
    <property type="match status" value="1"/>
</dbReference>
<evidence type="ECO:0000256" key="3">
    <source>
        <dbReference type="PROSITE-ProRule" id="PRU00169"/>
    </source>
</evidence>
<dbReference type="InterPro" id="IPR011006">
    <property type="entry name" value="CheY-like_superfamily"/>
</dbReference>
<name>A0A0G1EMP3_9BACT</name>
<dbReference type="Gene3D" id="3.40.50.2300">
    <property type="match status" value="1"/>
</dbReference>